<dbReference type="AlphaFoldDB" id="A0AAE9D5B1"/>
<protein>
    <submittedName>
        <fullName evidence="2">Uncharacterized protein</fullName>
    </submittedName>
</protein>
<accession>A0AAE9D5B1</accession>
<proteinExistence type="predicted"/>
<organism evidence="2 3">
    <name type="scientific">Caenorhabditis briggsae</name>
    <dbReference type="NCBI Taxonomy" id="6238"/>
    <lineage>
        <taxon>Eukaryota</taxon>
        <taxon>Metazoa</taxon>
        <taxon>Ecdysozoa</taxon>
        <taxon>Nematoda</taxon>
        <taxon>Chromadorea</taxon>
        <taxon>Rhabditida</taxon>
        <taxon>Rhabditina</taxon>
        <taxon>Rhabditomorpha</taxon>
        <taxon>Rhabditoidea</taxon>
        <taxon>Rhabditidae</taxon>
        <taxon>Peloderinae</taxon>
        <taxon>Caenorhabditis</taxon>
    </lineage>
</organism>
<reference evidence="2 3" key="1">
    <citation type="submission" date="2022-05" db="EMBL/GenBank/DDBJ databases">
        <title>Chromosome-level reference genomes for two strains of Caenorhabditis briggsae: an improved platform for comparative genomics.</title>
        <authorList>
            <person name="Stevens L."/>
            <person name="Andersen E.C."/>
        </authorList>
    </citation>
    <scope>NUCLEOTIDE SEQUENCE [LARGE SCALE GENOMIC DNA]</scope>
    <source>
        <strain evidence="2">QX1410_ONT</strain>
        <tissue evidence="2">Whole-organism</tissue>
    </source>
</reference>
<sequence>MYRNRNRFNVMLGIPKTPKRVVRSHSRDLYQPRFRIEQPTSPLSKSHLLGFTLPLKQHILQQKSKDLPIPNPFPINTSTPKHKPPDPAISTHHSPLFSIKEPAKIYKRRSELQYQNVNALPKILDVDEDELREEVALEDSDVIVLSPEPRPVSAPLIKKALYQPKLPPRPRTAEPVEQKPAKIAVCNPVPKQRTVPKLTVTKTPHCARPTASWLARIKSNREDCKLKAPIFE</sequence>
<evidence type="ECO:0000256" key="1">
    <source>
        <dbReference type="SAM" id="MobiDB-lite"/>
    </source>
</evidence>
<feature type="region of interest" description="Disordered" evidence="1">
    <location>
        <begin position="66"/>
        <end position="93"/>
    </location>
</feature>
<dbReference type="EMBL" id="CP090894">
    <property type="protein sequence ID" value="ULT96559.1"/>
    <property type="molecule type" value="Genomic_DNA"/>
</dbReference>
<gene>
    <name evidence="2" type="ORF">L3Y34_004853</name>
</gene>
<evidence type="ECO:0000313" key="2">
    <source>
        <dbReference type="EMBL" id="ULT96559.1"/>
    </source>
</evidence>
<evidence type="ECO:0000313" key="3">
    <source>
        <dbReference type="Proteomes" id="UP000827892"/>
    </source>
</evidence>
<name>A0AAE9D5B1_CAEBR</name>
<dbReference type="Proteomes" id="UP000827892">
    <property type="component" value="Chromosome IV"/>
</dbReference>